<evidence type="ECO:0000313" key="3">
    <source>
        <dbReference type="Proteomes" id="UP001221898"/>
    </source>
</evidence>
<name>A0AAD7WLS8_9TELE</name>
<gene>
    <name evidence="2" type="ORF">AAFF_G00379090</name>
</gene>
<evidence type="ECO:0000313" key="2">
    <source>
        <dbReference type="EMBL" id="KAJ8401592.1"/>
    </source>
</evidence>
<organism evidence="2 3">
    <name type="scientific">Aldrovandia affinis</name>
    <dbReference type="NCBI Taxonomy" id="143900"/>
    <lineage>
        <taxon>Eukaryota</taxon>
        <taxon>Metazoa</taxon>
        <taxon>Chordata</taxon>
        <taxon>Craniata</taxon>
        <taxon>Vertebrata</taxon>
        <taxon>Euteleostomi</taxon>
        <taxon>Actinopterygii</taxon>
        <taxon>Neopterygii</taxon>
        <taxon>Teleostei</taxon>
        <taxon>Notacanthiformes</taxon>
        <taxon>Halosauridae</taxon>
        <taxon>Aldrovandia</taxon>
    </lineage>
</organism>
<proteinExistence type="predicted"/>
<reference evidence="2" key="1">
    <citation type="journal article" date="2023" name="Science">
        <title>Genome structures resolve the early diversification of teleost fishes.</title>
        <authorList>
            <person name="Parey E."/>
            <person name="Louis A."/>
            <person name="Montfort J."/>
            <person name="Bouchez O."/>
            <person name="Roques C."/>
            <person name="Iampietro C."/>
            <person name="Lluch J."/>
            <person name="Castinel A."/>
            <person name="Donnadieu C."/>
            <person name="Desvignes T."/>
            <person name="Floi Bucao C."/>
            <person name="Jouanno E."/>
            <person name="Wen M."/>
            <person name="Mejri S."/>
            <person name="Dirks R."/>
            <person name="Jansen H."/>
            <person name="Henkel C."/>
            <person name="Chen W.J."/>
            <person name="Zahm M."/>
            <person name="Cabau C."/>
            <person name="Klopp C."/>
            <person name="Thompson A.W."/>
            <person name="Robinson-Rechavi M."/>
            <person name="Braasch I."/>
            <person name="Lecointre G."/>
            <person name="Bobe J."/>
            <person name="Postlethwait J.H."/>
            <person name="Berthelot C."/>
            <person name="Roest Crollius H."/>
            <person name="Guiguen Y."/>
        </authorList>
    </citation>
    <scope>NUCLEOTIDE SEQUENCE</scope>
    <source>
        <strain evidence="2">NC1722</strain>
    </source>
</reference>
<sequence>MNMALSPACRVTATARRLALTSSSDRSVTAAARELPVLSGEGQMGQRRGVRGKGHLITAQWPTRTRARVNAQRSIPCFPVLEEVKQAVQHHVMVGAGPLRA</sequence>
<dbReference type="AlphaFoldDB" id="A0AAD7WLS8"/>
<keyword evidence="3" id="KW-1185">Reference proteome</keyword>
<feature type="region of interest" description="Disordered" evidence="1">
    <location>
        <begin position="34"/>
        <end position="54"/>
    </location>
</feature>
<protein>
    <submittedName>
        <fullName evidence="2">Uncharacterized protein</fullName>
    </submittedName>
</protein>
<dbReference type="Proteomes" id="UP001221898">
    <property type="component" value="Unassembled WGS sequence"/>
</dbReference>
<comment type="caution">
    <text evidence="2">The sequence shown here is derived from an EMBL/GenBank/DDBJ whole genome shotgun (WGS) entry which is preliminary data.</text>
</comment>
<evidence type="ECO:0000256" key="1">
    <source>
        <dbReference type="SAM" id="MobiDB-lite"/>
    </source>
</evidence>
<accession>A0AAD7WLS8</accession>
<dbReference type="EMBL" id="JAINUG010000069">
    <property type="protein sequence ID" value="KAJ8401592.1"/>
    <property type="molecule type" value="Genomic_DNA"/>
</dbReference>